<sequence>MNMSMQFLCNMTFTVIAAGAVQMVVVPDPSSRETATQRRRRQREASVQRRFQVYEDRLSSNRNGRNDRPYYDDRRNDRPYYHDRRNAEYSFSGRVVVAAAVAVFEAVEGAAAPGLLRVKMTAAAAHTRRPIQMTAAKCKLETPDGVLHHH</sequence>
<protein>
    <recommendedName>
        <fullName evidence="4">Secreted protein</fullName>
    </recommendedName>
</protein>
<dbReference type="VEuPathDB" id="FungiDB:H257_19304"/>
<dbReference type="GeneID" id="20821300"/>
<evidence type="ECO:0000256" key="1">
    <source>
        <dbReference type="SAM" id="MobiDB-lite"/>
    </source>
</evidence>
<accession>W4FAD1</accession>
<feature type="signal peptide" evidence="2">
    <location>
        <begin position="1"/>
        <end position="19"/>
    </location>
</feature>
<gene>
    <name evidence="3" type="ORF">H257_19304</name>
</gene>
<reference evidence="3" key="1">
    <citation type="submission" date="2013-12" db="EMBL/GenBank/DDBJ databases">
        <title>The Genome Sequence of Aphanomyces astaci APO3.</title>
        <authorList>
            <consortium name="The Broad Institute Genomics Platform"/>
            <person name="Russ C."/>
            <person name="Tyler B."/>
            <person name="van West P."/>
            <person name="Dieguez-Uribeondo J."/>
            <person name="Young S.K."/>
            <person name="Zeng Q."/>
            <person name="Gargeya S."/>
            <person name="Fitzgerald M."/>
            <person name="Abouelleil A."/>
            <person name="Alvarado L."/>
            <person name="Chapman S.B."/>
            <person name="Gainer-Dewar J."/>
            <person name="Goldberg J."/>
            <person name="Griggs A."/>
            <person name="Gujja S."/>
            <person name="Hansen M."/>
            <person name="Howarth C."/>
            <person name="Imamovic A."/>
            <person name="Ireland A."/>
            <person name="Larimer J."/>
            <person name="McCowan C."/>
            <person name="Murphy C."/>
            <person name="Pearson M."/>
            <person name="Poon T.W."/>
            <person name="Priest M."/>
            <person name="Roberts A."/>
            <person name="Saif S."/>
            <person name="Shea T."/>
            <person name="Sykes S."/>
            <person name="Wortman J."/>
            <person name="Nusbaum C."/>
            <person name="Birren B."/>
        </authorList>
    </citation>
    <scope>NUCLEOTIDE SEQUENCE [LARGE SCALE GENOMIC DNA]</scope>
    <source>
        <strain evidence="3">APO3</strain>
    </source>
</reference>
<feature type="region of interest" description="Disordered" evidence="1">
    <location>
        <begin position="53"/>
        <end position="79"/>
    </location>
</feature>
<name>W4FAD1_APHAT</name>
<feature type="region of interest" description="Disordered" evidence="1">
    <location>
        <begin position="28"/>
        <end position="47"/>
    </location>
</feature>
<evidence type="ECO:0000313" key="3">
    <source>
        <dbReference type="EMBL" id="ETV63766.1"/>
    </source>
</evidence>
<dbReference type="AlphaFoldDB" id="W4FAD1"/>
<feature type="chain" id="PRO_5004840129" description="Secreted protein" evidence="2">
    <location>
        <begin position="20"/>
        <end position="150"/>
    </location>
</feature>
<evidence type="ECO:0008006" key="4">
    <source>
        <dbReference type="Google" id="ProtNLM"/>
    </source>
</evidence>
<organism evidence="3">
    <name type="scientific">Aphanomyces astaci</name>
    <name type="common">Crayfish plague agent</name>
    <dbReference type="NCBI Taxonomy" id="112090"/>
    <lineage>
        <taxon>Eukaryota</taxon>
        <taxon>Sar</taxon>
        <taxon>Stramenopiles</taxon>
        <taxon>Oomycota</taxon>
        <taxon>Saprolegniomycetes</taxon>
        <taxon>Saprolegniales</taxon>
        <taxon>Verrucalvaceae</taxon>
        <taxon>Aphanomyces</taxon>
    </lineage>
</organism>
<proteinExistence type="predicted"/>
<evidence type="ECO:0000256" key="2">
    <source>
        <dbReference type="SAM" id="SignalP"/>
    </source>
</evidence>
<dbReference type="EMBL" id="KI913579">
    <property type="protein sequence ID" value="ETV63766.1"/>
    <property type="molecule type" value="Genomic_DNA"/>
</dbReference>
<keyword evidence="2" id="KW-0732">Signal</keyword>
<dbReference type="RefSeq" id="XP_009846752.1">
    <property type="nucleotide sequence ID" value="XM_009848450.1"/>
</dbReference>